<name>A0A1F6G7A8_9BACT</name>
<evidence type="ECO:0000313" key="7">
    <source>
        <dbReference type="EMBL" id="OGG93986.1"/>
    </source>
</evidence>
<dbReference type="PRINTS" id="PR00368">
    <property type="entry name" value="FADPNR"/>
</dbReference>
<dbReference type="SUPFAM" id="SSF51905">
    <property type="entry name" value="FAD/NAD(P)-binding domain"/>
    <property type="match status" value="1"/>
</dbReference>
<evidence type="ECO:0000256" key="5">
    <source>
        <dbReference type="ARBA" id="ARBA00023284"/>
    </source>
</evidence>
<dbReference type="STRING" id="1798533.A2609_02490"/>
<dbReference type="Gene3D" id="3.50.50.60">
    <property type="entry name" value="FAD/NAD(P)-binding domain"/>
    <property type="match status" value="2"/>
</dbReference>
<evidence type="ECO:0000313" key="8">
    <source>
        <dbReference type="Proteomes" id="UP000176867"/>
    </source>
</evidence>
<keyword evidence="5" id="KW-0676">Redox-active center</keyword>
<dbReference type="InterPro" id="IPR050097">
    <property type="entry name" value="Ferredoxin-NADP_redctase_2"/>
</dbReference>
<dbReference type="InterPro" id="IPR023753">
    <property type="entry name" value="FAD/NAD-binding_dom"/>
</dbReference>
<keyword evidence="2" id="KW-0274">FAD</keyword>
<dbReference type="PRINTS" id="PR00469">
    <property type="entry name" value="PNDRDTASEII"/>
</dbReference>
<feature type="domain" description="FAD/NAD(P)-binding" evidence="6">
    <location>
        <begin position="3"/>
        <end position="296"/>
    </location>
</feature>
<evidence type="ECO:0000256" key="3">
    <source>
        <dbReference type="ARBA" id="ARBA00023002"/>
    </source>
</evidence>
<evidence type="ECO:0000259" key="6">
    <source>
        <dbReference type="Pfam" id="PF07992"/>
    </source>
</evidence>
<dbReference type="EMBL" id="MFMU01000003">
    <property type="protein sequence ID" value="OGG93986.1"/>
    <property type="molecule type" value="Genomic_DNA"/>
</dbReference>
<sequence length="314" mass="33391">MNDLIIIGGGPAGIAAGVYAARKHLKTILISGEIGGQSIVSDDIENWIGTPKVSGADLAKSLRAHLDAVKCDIVKLALGERVVSLESLGGETHKLLGGFTAKTKSGKDFSAKAILIASGARRRKLDVPGADKFENKGVTYCASCDGLLFADKDVAVIGGGNAGFETALQLLAYAKSVTLIHRHQEFKADPVSVEKALAHSAMSVIRNAEPVEVMGKQFVTGLKYKDVISEEVKELAVSGIFVEAGVMPNTDFAEGLVEFDSVKRVKTDPRTQRTSVEGIWAAGDCTDELYHQNNIAAGDGVKAAEDIYLWIKKH</sequence>
<reference evidence="7 8" key="1">
    <citation type="journal article" date="2016" name="Nat. Commun.">
        <title>Thousands of microbial genomes shed light on interconnected biogeochemical processes in an aquifer system.</title>
        <authorList>
            <person name="Anantharaman K."/>
            <person name="Brown C.T."/>
            <person name="Hug L.A."/>
            <person name="Sharon I."/>
            <person name="Castelle C.J."/>
            <person name="Probst A.J."/>
            <person name="Thomas B.C."/>
            <person name="Singh A."/>
            <person name="Wilkins M.J."/>
            <person name="Karaoz U."/>
            <person name="Brodie E.L."/>
            <person name="Williams K.H."/>
            <person name="Hubbard S.S."/>
            <person name="Banfield J.F."/>
        </authorList>
    </citation>
    <scope>NUCLEOTIDE SEQUENCE [LARGE SCALE GENOMIC DNA]</scope>
</reference>
<dbReference type="AlphaFoldDB" id="A0A1F6G7A8"/>
<keyword evidence="4" id="KW-1015">Disulfide bond</keyword>
<dbReference type="GO" id="GO:0016668">
    <property type="term" value="F:oxidoreductase activity, acting on a sulfur group of donors, NAD(P) as acceptor"/>
    <property type="evidence" value="ECO:0007669"/>
    <property type="project" value="UniProtKB-ARBA"/>
</dbReference>
<keyword evidence="3" id="KW-0560">Oxidoreductase</keyword>
<evidence type="ECO:0000256" key="2">
    <source>
        <dbReference type="ARBA" id="ARBA00022827"/>
    </source>
</evidence>
<dbReference type="Pfam" id="PF07992">
    <property type="entry name" value="Pyr_redox_2"/>
    <property type="match status" value="1"/>
</dbReference>
<accession>A0A1F6G7A8</accession>
<dbReference type="InterPro" id="IPR036188">
    <property type="entry name" value="FAD/NAD-bd_sf"/>
</dbReference>
<dbReference type="InterPro" id="IPR008255">
    <property type="entry name" value="Pyr_nucl-diS_OxRdtase_2_AS"/>
</dbReference>
<keyword evidence="1" id="KW-0285">Flavoprotein</keyword>
<dbReference type="Proteomes" id="UP000176867">
    <property type="component" value="Unassembled WGS sequence"/>
</dbReference>
<protein>
    <recommendedName>
        <fullName evidence="6">FAD/NAD(P)-binding domain-containing protein</fullName>
    </recommendedName>
</protein>
<proteinExistence type="predicted"/>
<evidence type="ECO:0000256" key="4">
    <source>
        <dbReference type="ARBA" id="ARBA00023157"/>
    </source>
</evidence>
<organism evidence="7 8">
    <name type="scientific">Candidatus Kaiserbacteria bacterium RIFOXYD1_FULL_47_14</name>
    <dbReference type="NCBI Taxonomy" id="1798533"/>
    <lineage>
        <taxon>Bacteria</taxon>
        <taxon>Candidatus Kaiseribacteriota</taxon>
    </lineage>
</organism>
<comment type="caution">
    <text evidence="7">The sequence shown here is derived from an EMBL/GenBank/DDBJ whole genome shotgun (WGS) entry which is preliminary data.</text>
</comment>
<dbReference type="PANTHER" id="PTHR48105">
    <property type="entry name" value="THIOREDOXIN REDUCTASE 1-RELATED-RELATED"/>
    <property type="match status" value="1"/>
</dbReference>
<evidence type="ECO:0000256" key="1">
    <source>
        <dbReference type="ARBA" id="ARBA00022630"/>
    </source>
</evidence>
<dbReference type="PROSITE" id="PS00573">
    <property type="entry name" value="PYRIDINE_REDOX_2"/>
    <property type="match status" value="1"/>
</dbReference>
<gene>
    <name evidence="7" type="ORF">A2609_02490</name>
</gene>